<dbReference type="Gene3D" id="2.60.120.230">
    <property type="match status" value="1"/>
</dbReference>
<feature type="compositionally biased region" description="Low complexity" evidence="3">
    <location>
        <begin position="539"/>
        <end position="552"/>
    </location>
</feature>
<feature type="region of interest" description="Disordered" evidence="3">
    <location>
        <begin position="906"/>
        <end position="930"/>
    </location>
</feature>
<keyword evidence="4" id="KW-0472">Membrane</keyword>
<reference evidence="7 8" key="1">
    <citation type="journal article" date="2020" name="Microbiol. Resour. Announc.">
        <title>Draft Genome Sequence of a Cladosporium Species Isolated from the Mesophotic Ascidian Didemnum maculosum.</title>
        <authorList>
            <person name="Gioti A."/>
            <person name="Siaperas R."/>
            <person name="Nikolaivits E."/>
            <person name="Le Goff G."/>
            <person name="Ouazzani J."/>
            <person name="Kotoulas G."/>
            <person name="Topakas E."/>
        </authorList>
    </citation>
    <scope>NUCLEOTIDE SEQUENCE [LARGE SCALE GENOMIC DNA]</scope>
    <source>
        <strain evidence="7 8">TM138-S3</strain>
    </source>
</reference>
<comment type="caution">
    <text evidence="7">The sequence shown here is derived from an EMBL/GenBank/DDBJ whole genome shotgun (WGS) entry which is preliminary data.</text>
</comment>
<dbReference type="Pfam" id="PF16010">
    <property type="entry name" value="CDH-cyt"/>
    <property type="match status" value="1"/>
</dbReference>
<evidence type="ECO:0000256" key="3">
    <source>
        <dbReference type="SAM" id="MobiDB-lite"/>
    </source>
</evidence>
<feature type="region of interest" description="Disordered" evidence="3">
    <location>
        <begin position="535"/>
        <end position="556"/>
    </location>
</feature>
<dbReference type="CDD" id="cd09630">
    <property type="entry name" value="CDH_like_cytochrome"/>
    <property type="match status" value="1"/>
</dbReference>
<dbReference type="SMART" id="SM00664">
    <property type="entry name" value="DoH"/>
    <property type="match status" value="2"/>
</dbReference>
<dbReference type="Proteomes" id="UP000803884">
    <property type="component" value="Unassembled WGS sequence"/>
</dbReference>
<dbReference type="InterPro" id="IPR036939">
    <property type="entry name" value="Cu2_ascorb_mOase_N_sf"/>
</dbReference>
<feature type="transmembrane region" description="Helical" evidence="4">
    <location>
        <begin position="761"/>
        <end position="794"/>
    </location>
</feature>
<name>A0AB34KD16_9PEZI</name>
<feature type="transmembrane region" description="Helical" evidence="4">
    <location>
        <begin position="806"/>
        <end position="826"/>
    </location>
</feature>
<dbReference type="Gene3D" id="2.60.40.1210">
    <property type="entry name" value="Cellobiose dehydrogenase, cytochrome domain"/>
    <property type="match status" value="2"/>
</dbReference>
<dbReference type="EMBL" id="JAAQHG020000164">
    <property type="protein sequence ID" value="KAL1581781.1"/>
    <property type="molecule type" value="Genomic_DNA"/>
</dbReference>
<evidence type="ECO:0000256" key="5">
    <source>
        <dbReference type="SAM" id="SignalP"/>
    </source>
</evidence>
<feature type="domain" description="DOMON" evidence="6">
    <location>
        <begin position="48"/>
        <end position="166"/>
    </location>
</feature>
<feature type="transmembrane region" description="Helical" evidence="4">
    <location>
        <begin position="873"/>
        <end position="893"/>
    </location>
</feature>
<sequence length="930" mass="101076">MFFGSHAALVVVCIVAFFDVVAQANDDLRWVPFDRQQFNGSVALDTNADVQLYWKIGEEYSTFGIASRSSGYLAVGFSQTGAMTGADIAVGYTDQDGVFSFENRHASGFVTPEVSQDQEGNMRFKEGYQADGVTAFIFEKKNKASCLETQADVAVTSWQWMIYAFSQDNSFSQHGPGENGKKYVRLGNGKVISTLDTPAMPGTRNWTITQPEVMIPTAETTYCYSLHKVPVANKNFLLAERPTQSSPLLHHLVVYACYGMPQGLKEMEGKQPNCEWETFSNPCSGFVTEWAPGMSGRTFEPGYGKPFGSELYEYVMFETHYNNPEGLEGEKDAASYTFLYNDIPVETEIGTLTLGDLQVTGWFLEPGKELVPHSTVCTPECTRKWPSEGITAVSVFHHMHYRGRNTKVQIIRNGTEISSLSSLRDFEYGYQFSKSLDEIKLLPGDKFITTCEYDTSKDTEPVPGGLSSQEEMCFAWVDYYPANDVLACTQFDLGSAAENQINGTVAVCMESTAEAPDVVPSAYLNSTFESLPVTGDNCPAASSPGSNPPGSSDEAAVLSTCPETEVCFSIHVPRESASSGSGDIYLQLSAPTTYSWVALAQGTTMTNANMFLMYSSADGTNVTLSPRNAPEHSMPTRNDAANVSLLEGSGISDGRMTANFRCSNCHEWSSGGMSFASDSSDWLYAYRQGPSIVSDDTNAAISIHDRHGVFQWNLSRATGGSKLNPFTGAAGNTTSNSPASVSGWERLSATVRRRFVQAHGALAAVAFVAIFPTGALLIFGYTVFVAAAGLGIFMASSSDRLQEPHAIIGMVLLAVFFFMPFVGVVHHKVFGKVHKRTWWSYSHIFVGRFGVLLGMINGGLGLQLADAGRSPKIAYGVLGGLMGVVYCGVVFFGEIRRGKTLPRNVATVSKPKQLGPDDSDRAASPERRLP</sequence>
<keyword evidence="4" id="KW-0812">Transmembrane</keyword>
<dbReference type="RefSeq" id="XP_069224890.1">
    <property type="nucleotide sequence ID" value="XM_069377984.1"/>
</dbReference>
<accession>A0AB34KD16</accession>
<dbReference type="Pfam" id="PF03351">
    <property type="entry name" value="DOMON"/>
    <property type="match status" value="1"/>
</dbReference>
<dbReference type="SUPFAM" id="SSF49344">
    <property type="entry name" value="CBD9-like"/>
    <property type="match status" value="2"/>
</dbReference>
<keyword evidence="4" id="KW-1133">Transmembrane helix</keyword>
<evidence type="ECO:0000313" key="7">
    <source>
        <dbReference type="EMBL" id="KAL1581781.1"/>
    </source>
</evidence>
<dbReference type="PANTHER" id="PTHR47797:SF1">
    <property type="entry name" value="CYTOCHROME B561 DOMAIN-CONTAINING PROTEIN-RELATED"/>
    <property type="match status" value="1"/>
</dbReference>
<evidence type="ECO:0000256" key="1">
    <source>
        <dbReference type="ARBA" id="ARBA00023157"/>
    </source>
</evidence>
<dbReference type="InterPro" id="IPR024548">
    <property type="entry name" value="Cu2_monoox_C"/>
</dbReference>
<dbReference type="InterPro" id="IPR015920">
    <property type="entry name" value="Cellobiose_DH-like_cyt"/>
</dbReference>
<dbReference type="CDD" id="cd09631">
    <property type="entry name" value="DOMON_DOH"/>
    <property type="match status" value="1"/>
</dbReference>
<keyword evidence="2" id="KW-0325">Glycoprotein</keyword>
<proteinExistence type="predicted"/>
<dbReference type="InterPro" id="IPR045266">
    <property type="entry name" value="DOH_DOMON"/>
</dbReference>
<feature type="compositionally biased region" description="Basic and acidic residues" evidence="3">
    <location>
        <begin position="918"/>
        <end position="930"/>
    </location>
</feature>
<dbReference type="InterPro" id="IPR005018">
    <property type="entry name" value="DOMON_domain"/>
</dbReference>
<dbReference type="PANTHER" id="PTHR47797">
    <property type="entry name" value="DEHYDROGENASE, PUTATIVE (AFU_ORTHOLOGUE AFUA_8G05805)-RELATED"/>
    <property type="match status" value="1"/>
</dbReference>
<dbReference type="GO" id="GO:0005507">
    <property type="term" value="F:copper ion binding"/>
    <property type="evidence" value="ECO:0007669"/>
    <property type="project" value="InterPro"/>
</dbReference>
<evidence type="ECO:0000256" key="4">
    <source>
        <dbReference type="SAM" id="Phobius"/>
    </source>
</evidence>
<dbReference type="CDD" id="cd08760">
    <property type="entry name" value="Cyt_b561_FRRS1_like"/>
    <property type="match status" value="1"/>
</dbReference>
<dbReference type="InterPro" id="IPR000323">
    <property type="entry name" value="Cu2_ascorb_mOase_N"/>
</dbReference>
<dbReference type="InterPro" id="IPR008977">
    <property type="entry name" value="PHM/PNGase_F_dom_sf"/>
</dbReference>
<feature type="chain" id="PRO_5044303750" description="DOMON domain-containing protein" evidence="5">
    <location>
        <begin position="25"/>
        <end position="930"/>
    </location>
</feature>
<keyword evidence="1" id="KW-1015">Disulfide bond</keyword>
<feature type="transmembrane region" description="Helical" evidence="4">
    <location>
        <begin position="838"/>
        <end position="861"/>
    </location>
</feature>
<keyword evidence="5" id="KW-0732">Signal</keyword>
<evidence type="ECO:0000313" key="8">
    <source>
        <dbReference type="Proteomes" id="UP000803884"/>
    </source>
</evidence>
<gene>
    <name evidence="7" type="ORF">WHR41_09381</name>
</gene>
<organism evidence="7 8">
    <name type="scientific">Cladosporium halotolerans</name>
    <dbReference type="NCBI Taxonomy" id="1052096"/>
    <lineage>
        <taxon>Eukaryota</taxon>
        <taxon>Fungi</taxon>
        <taxon>Dikarya</taxon>
        <taxon>Ascomycota</taxon>
        <taxon>Pezizomycotina</taxon>
        <taxon>Dothideomycetes</taxon>
        <taxon>Dothideomycetidae</taxon>
        <taxon>Cladosporiales</taxon>
        <taxon>Cladosporiaceae</taxon>
        <taxon>Cladosporium</taxon>
    </lineage>
</organism>
<dbReference type="Pfam" id="PF03712">
    <property type="entry name" value="Cu2_monoox_C"/>
    <property type="match status" value="1"/>
</dbReference>
<dbReference type="GO" id="GO:0016715">
    <property type="term" value="F:oxidoreductase activity, acting on paired donors, with incorporation or reduction of molecular oxygen, reduced ascorbate as one donor, and incorporation of one atom of oxygen"/>
    <property type="evidence" value="ECO:0007669"/>
    <property type="project" value="InterPro"/>
</dbReference>
<dbReference type="PROSITE" id="PS50836">
    <property type="entry name" value="DOMON"/>
    <property type="match status" value="1"/>
</dbReference>
<dbReference type="Gene3D" id="2.60.120.310">
    <property type="entry name" value="Copper type II, ascorbate-dependent monooxygenase, N-terminal domain"/>
    <property type="match status" value="1"/>
</dbReference>
<dbReference type="InterPro" id="IPR014784">
    <property type="entry name" value="Cu2_ascorb_mOase-like_C"/>
</dbReference>
<dbReference type="AlphaFoldDB" id="A0AB34KD16"/>
<dbReference type="GeneID" id="96010822"/>
<protein>
    <recommendedName>
        <fullName evidence="6">DOMON domain-containing protein</fullName>
    </recommendedName>
</protein>
<keyword evidence="8" id="KW-1185">Reference proteome</keyword>
<evidence type="ECO:0000256" key="2">
    <source>
        <dbReference type="ARBA" id="ARBA00023180"/>
    </source>
</evidence>
<dbReference type="Pfam" id="PF01082">
    <property type="entry name" value="Cu2_monooxygen"/>
    <property type="match status" value="1"/>
</dbReference>
<feature type="signal peptide" evidence="5">
    <location>
        <begin position="1"/>
        <end position="24"/>
    </location>
</feature>
<dbReference type="SUPFAM" id="SSF49742">
    <property type="entry name" value="PHM/PNGase F"/>
    <property type="match status" value="2"/>
</dbReference>
<evidence type="ECO:0000259" key="6">
    <source>
        <dbReference type="PROSITE" id="PS50836"/>
    </source>
</evidence>